<dbReference type="Pfam" id="PF12840">
    <property type="entry name" value="HTH_20"/>
    <property type="match status" value="1"/>
</dbReference>
<gene>
    <name evidence="5" type="ORF">J5X75_31775</name>
</gene>
<dbReference type="InterPro" id="IPR036388">
    <property type="entry name" value="WH-like_DNA-bd_sf"/>
</dbReference>
<proteinExistence type="predicted"/>
<dbReference type="InterPro" id="IPR011991">
    <property type="entry name" value="ArsR-like_HTH"/>
</dbReference>
<protein>
    <submittedName>
        <fullName evidence="5">Helix-turn-helix transcriptional regulator</fullName>
    </submittedName>
</protein>
<evidence type="ECO:0000313" key="6">
    <source>
        <dbReference type="Proteomes" id="UP000679690"/>
    </source>
</evidence>
<dbReference type="RefSeq" id="WP_208471268.1">
    <property type="nucleotide sequence ID" value="NZ_JAGFNS010000025.1"/>
</dbReference>
<dbReference type="EMBL" id="JAGFNS010000025">
    <property type="protein sequence ID" value="MBO3742093.1"/>
    <property type="molecule type" value="Genomic_DNA"/>
</dbReference>
<dbReference type="InterPro" id="IPR001845">
    <property type="entry name" value="HTH_ArsR_DNA-bd_dom"/>
</dbReference>
<keyword evidence="1" id="KW-0805">Transcription regulation</keyword>
<dbReference type="InterPro" id="IPR051081">
    <property type="entry name" value="HTH_MetalResp_TranReg"/>
</dbReference>
<organism evidence="5 6">
    <name type="scientific">Actinoplanes flavus</name>
    <dbReference type="NCBI Taxonomy" id="2820290"/>
    <lineage>
        <taxon>Bacteria</taxon>
        <taxon>Bacillati</taxon>
        <taxon>Actinomycetota</taxon>
        <taxon>Actinomycetes</taxon>
        <taxon>Micromonosporales</taxon>
        <taxon>Micromonosporaceae</taxon>
        <taxon>Actinoplanes</taxon>
    </lineage>
</organism>
<evidence type="ECO:0000313" key="5">
    <source>
        <dbReference type="EMBL" id="MBO3742093.1"/>
    </source>
</evidence>
<dbReference type="SMART" id="SM00418">
    <property type="entry name" value="HTH_ARSR"/>
    <property type="match status" value="1"/>
</dbReference>
<name>A0ABS3UU23_9ACTN</name>
<dbReference type="SUPFAM" id="SSF46785">
    <property type="entry name" value="Winged helix' DNA-binding domain"/>
    <property type="match status" value="1"/>
</dbReference>
<sequence>MSLGDVGSGGTAALRALAHPIRLRIMSLLTGASLTAAEVARELGITHANASYHLRNLLSGGLIVVAGEEKIRGGVAKRYRYDAVNDRGPLSPEEKRALYPAAAQELIRRSATSTGPGVLGDAELWVDPDRWTEIRDRIAAVLLELHELARPPRTPGTIRTSTTVVLFEMEAE</sequence>
<evidence type="ECO:0000256" key="1">
    <source>
        <dbReference type="ARBA" id="ARBA00023015"/>
    </source>
</evidence>
<dbReference type="Gene3D" id="1.10.10.10">
    <property type="entry name" value="Winged helix-like DNA-binding domain superfamily/Winged helix DNA-binding domain"/>
    <property type="match status" value="1"/>
</dbReference>
<accession>A0ABS3UU23</accession>
<evidence type="ECO:0000259" key="4">
    <source>
        <dbReference type="PROSITE" id="PS50987"/>
    </source>
</evidence>
<keyword evidence="2" id="KW-0238">DNA-binding</keyword>
<keyword evidence="3" id="KW-0804">Transcription</keyword>
<dbReference type="InterPro" id="IPR036390">
    <property type="entry name" value="WH_DNA-bd_sf"/>
</dbReference>
<dbReference type="PANTHER" id="PTHR33154:SF33">
    <property type="entry name" value="TRANSCRIPTIONAL REPRESSOR SDPR"/>
    <property type="match status" value="1"/>
</dbReference>
<keyword evidence="6" id="KW-1185">Reference proteome</keyword>
<comment type="caution">
    <text evidence="5">The sequence shown here is derived from an EMBL/GenBank/DDBJ whole genome shotgun (WGS) entry which is preliminary data.</text>
</comment>
<dbReference type="PROSITE" id="PS50987">
    <property type="entry name" value="HTH_ARSR_2"/>
    <property type="match status" value="1"/>
</dbReference>
<evidence type="ECO:0000256" key="2">
    <source>
        <dbReference type="ARBA" id="ARBA00023125"/>
    </source>
</evidence>
<feature type="domain" description="HTH arsR-type" evidence="4">
    <location>
        <begin position="3"/>
        <end position="96"/>
    </location>
</feature>
<reference evidence="5 6" key="1">
    <citation type="submission" date="2021-03" db="EMBL/GenBank/DDBJ databases">
        <title>Actinoplanes flavus sp. nov., a novel actinomycete isolated from Coconut Palm rhizosphere soil.</title>
        <authorList>
            <person name="Luo X."/>
        </authorList>
    </citation>
    <scope>NUCLEOTIDE SEQUENCE [LARGE SCALE GENOMIC DNA]</scope>
    <source>
        <strain evidence="5 6">NEAU-H7</strain>
    </source>
</reference>
<dbReference type="PANTHER" id="PTHR33154">
    <property type="entry name" value="TRANSCRIPTIONAL REGULATOR, ARSR FAMILY"/>
    <property type="match status" value="1"/>
</dbReference>
<evidence type="ECO:0000256" key="3">
    <source>
        <dbReference type="ARBA" id="ARBA00023163"/>
    </source>
</evidence>
<dbReference type="CDD" id="cd00090">
    <property type="entry name" value="HTH_ARSR"/>
    <property type="match status" value="1"/>
</dbReference>
<dbReference type="Proteomes" id="UP000679690">
    <property type="component" value="Unassembled WGS sequence"/>
</dbReference>